<dbReference type="Proteomes" id="UP000345177">
    <property type="component" value="Segment"/>
</dbReference>
<keyword evidence="3" id="KW-1185">Reference proteome</keyword>
<feature type="region of interest" description="Disordered" evidence="1">
    <location>
        <begin position="186"/>
        <end position="208"/>
    </location>
</feature>
<evidence type="ECO:0008006" key="4">
    <source>
        <dbReference type="Google" id="ProtNLM"/>
    </source>
</evidence>
<name>A0A5Q2F3A1_9CAUD</name>
<dbReference type="EMBL" id="MN505213">
    <property type="protein sequence ID" value="QGF20892.1"/>
    <property type="molecule type" value="Genomic_DNA"/>
</dbReference>
<dbReference type="KEGG" id="vg:62682733"/>
<accession>A0A5Q2F3A1</accession>
<dbReference type="GeneID" id="62682733"/>
<reference evidence="2 3" key="1">
    <citation type="submission" date="2019-09" db="EMBL/GenBank/DDBJ databases">
        <title>Transcriptional response of Serratia to Siphovirus infection.</title>
        <authorList>
            <person name="Malone L.M."/>
            <person name="Fineran P.C."/>
        </authorList>
    </citation>
    <scope>NUCLEOTIDE SEQUENCE [LARGE SCALE GENOMIC DNA]</scope>
</reference>
<organism evidence="2 3">
    <name type="scientific">Serratia phage JS26</name>
    <dbReference type="NCBI Taxonomy" id="2315217"/>
    <lineage>
        <taxon>Viruses</taxon>
        <taxon>Duplodnaviria</taxon>
        <taxon>Heunggongvirae</taxon>
        <taxon>Uroviricota</taxon>
        <taxon>Caudoviricetes</taxon>
        <taxon>Casjensviridae</taxon>
        <taxon>Dunedinvirus</taxon>
        <taxon>Dunedinvirus JS26</taxon>
    </lineage>
</organism>
<dbReference type="RefSeq" id="YP_010000093.1">
    <property type="nucleotide sequence ID" value="NC_053012.1"/>
</dbReference>
<protein>
    <recommendedName>
        <fullName evidence="4">Terminase small subunit</fullName>
    </recommendedName>
</protein>
<feature type="compositionally biased region" description="Acidic residues" evidence="1">
    <location>
        <begin position="197"/>
        <end position="208"/>
    </location>
</feature>
<proteinExistence type="predicted"/>
<evidence type="ECO:0000256" key="1">
    <source>
        <dbReference type="SAM" id="MobiDB-lite"/>
    </source>
</evidence>
<sequence>MAGKKQMPVEKTTAGVDEASKGIIYEGATLSQLCELFSMDFRTLTRRLRRSDVKPCGKRNTYDIYHVREVAPWVLPPKMDIEEYIKNMHPNDLPKMLTKEYWAGLTSRQAYLRKEGELWSTDEIQSAFAEIVQILIMNSRVIEDEVDRKAELTLRQRALVKESIDQLIDSCRDKLMSHFIGRRKKTLEAAENTPPGMDEETNYDDEEL</sequence>
<evidence type="ECO:0000313" key="3">
    <source>
        <dbReference type="Proteomes" id="UP000345177"/>
    </source>
</evidence>
<evidence type="ECO:0000313" key="2">
    <source>
        <dbReference type="EMBL" id="QGF20892.1"/>
    </source>
</evidence>